<name>A0A8B6DDX5_MYTGA</name>
<evidence type="ECO:0000313" key="2">
    <source>
        <dbReference type="EMBL" id="VDI18215.1"/>
    </source>
</evidence>
<protein>
    <submittedName>
        <fullName evidence="2">Uncharacterized protein</fullName>
    </submittedName>
</protein>
<dbReference type="AlphaFoldDB" id="A0A8B6DDX5"/>
<comment type="caution">
    <text evidence="2">The sequence shown here is derived from an EMBL/GenBank/DDBJ whole genome shotgun (WGS) entry which is preliminary data.</text>
</comment>
<reference evidence="2" key="1">
    <citation type="submission" date="2018-11" db="EMBL/GenBank/DDBJ databases">
        <authorList>
            <person name="Alioto T."/>
            <person name="Alioto T."/>
        </authorList>
    </citation>
    <scope>NUCLEOTIDE SEQUENCE</scope>
</reference>
<sequence>MKISICLVAGLLLVFVGASMANDEMMEDNELANHLVKRSVLPSPPCADDGANCRKSSCCLGSTCVYGKCKSCNPRKCKKARDCCDQSSCVYGNCKSCNPRKCKKTRDCCDDSSCVYGNCKSCRARTCKGKNDCCRGYTCSYKKCVKKD</sequence>
<keyword evidence="1" id="KW-0732">Signal</keyword>
<accession>A0A8B6DDX5</accession>
<gene>
    <name evidence="2" type="ORF">MGAL_10B063201</name>
</gene>
<evidence type="ECO:0000313" key="3">
    <source>
        <dbReference type="Proteomes" id="UP000596742"/>
    </source>
</evidence>
<feature type="chain" id="PRO_5033000703" evidence="1">
    <location>
        <begin position="22"/>
        <end position="148"/>
    </location>
</feature>
<evidence type="ECO:0000256" key="1">
    <source>
        <dbReference type="SAM" id="SignalP"/>
    </source>
</evidence>
<proteinExistence type="predicted"/>
<organism evidence="2 3">
    <name type="scientific">Mytilus galloprovincialis</name>
    <name type="common">Mediterranean mussel</name>
    <dbReference type="NCBI Taxonomy" id="29158"/>
    <lineage>
        <taxon>Eukaryota</taxon>
        <taxon>Metazoa</taxon>
        <taxon>Spiralia</taxon>
        <taxon>Lophotrochozoa</taxon>
        <taxon>Mollusca</taxon>
        <taxon>Bivalvia</taxon>
        <taxon>Autobranchia</taxon>
        <taxon>Pteriomorphia</taxon>
        <taxon>Mytilida</taxon>
        <taxon>Mytiloidea</taxon>
        <taxon>Mytilidae</taxon>
        <taxon>Mytilinae</taxon>
        <taxon>Mytilus</taxon>
    </lineage>
</organism>
<dbReference type="Proteomes" id="UP000596742">
    <property type="component" value="Unassembled WGS sequence"/>
</dbReference>
<feature type="signal peptide" evidence="1">
    <location>
        <begin position="1"/>
        <end position="21"/>
    </location>
</feature>
<keyword evidence="3" id="KW-1185">Reference proteome</keyword>
<dbReference type="EMBL" id="UYJE01003305">
    <property type="protein sequence ID" value="VDI18215.1"/>
    <property type="molecule type" value="Genomic_DNA"/>
</dbReference>